<evidence type="ECO:0000313" key="2">
    <source>
        <dbReference type="EMBL" id="RZU41641.1"/>
    </source>
</evidence>
<name>A0A4Q7YWS4_9BACT</name>
<reference evidence="2 3" key="1">
    <citation type="submission" date="2019-02" db="EMBL/GenBank/DDBJ databases">
        <title>Genomic Encyclopedia of Archaeal and Bacterial Type Strains, Phase II (KMG-II): from individual species to whole genera.</title>
        <authorList>
            <person name="Goeker M."/>
        </authorList>
    </citation>
    <scope>NUCLEOTIDE SEQUENCE [LARGE SCALE GENOMIC DNA]</scope>
    <source>
        <strain evidence="2 3">DSM 18101</strain>
    </source>
</reference>
<protein>
    <submittedName>
        <fullName evidence="2">Putative OmpL-like beta-barrel porin-2</fullName>
    </submittedName>
</protein>
<dbReference type="EMBL" id="SHKW01000001">
    <property type="protein sequence ID" value="RZU41641.1"/>
    <property type="molecule type" value="Genomic_DNA"/>
</dbReference>
<gene>
    <name evidence="2" type="ORF">BDD14_3167</name>
</gene>
<dbReference type="Pfam" id="PF07642">
    <property type="entry name" value="BBP2"/>
    <property type="match status" value="1"/>
</dbReference>
<feature type="chain" id="PRO_5020677772" evidence="1">
    <location>
        <begin position="29"/>
        <end position="507"/>
    </location>
</feature>
<organism evidence="2 3">
    <name type="scientific">Edaphobacter modestus</name>
    <dbReference type="NCBI Taxonomy" id="388466"/>
    <lineage>
        <taxon>Bacteria</taxon>
        <taxon>Pseudomonadati</taxon>
        <taxon>Acidobacteriota</taxon>
        <taxon>Terriglobia</taxon>
        <taxon>Terriglobales</taxon>
        <taxon>Acidobacteriaceae</taxon>
        <taxon>Edaphobacter</taxon>
    </lineage>
</organism>
<comment type="caution">
    <text evidence="2">The sequence shown here is derived from an EMBL/GenBank/DDBJ whole genome shotgun (WGS) entry which is preliminary data.</text>
</comment>
<dbReference type="Proteomes" id="UP000292958">
    <property type="component" value="Unassembled WGS sequence"/>
</dbReference>
<evidence type="ECO:0000313" key="3">
    <source>
        <dbReference type="Proteomes" id="UP000292958"/>
    </source>
</evidence>
<dbReference type="AlphaFoldDB" id="A0A4Q7YWS4"/>
<dbReference type="InterPro" id="IPR011486">
    <property type="entry name" value="BBP2"/>
</dbReference>
<evidence type="ECO:0000256" key="1">
    <source>
        <dbReference type="SAM" id="SignalP"/>
    </source>
</evidence>
<sequence length="507" mass="56389">MKTSNKSGSTRTACLSFFLACSATAALAQSGSSEAIQIASTENRSAGILYKVPGMSDSLAGDAQSDAANHTTPSGNFFQRLGGYYKADWTGKLPSSSSPRRMLDAPLDSPPFPSSDWGYGGSPAIGVPDGNVYPLMTALGKQNSRTKIYGWIAASVNGSTSSKSNYPLSYDVYPNSVVLNQAVIYLERLPNTVQKEHFDWGYHLTAFFGNDYRFTTAKDYFSQQLLQKNRRYGFDPVLEYLDLYFPVKEGLNIRIGRFLSVPGIEAQLAPNNYNMSHSLLYTIDPFTDTGAIATLKLTKQWMVQLGISAGHDVAPWSDDAKPSAIACLNYSTKTNHDNFYACANGINDGKYAYNNLQHYDATWYHKFNAKWHMATEAWYMYQREVPNVAGNVENPVPTEIGANGAYCAPGQLTCTAPEYAVVNYVNREFNPHLFVGFRSDLLNDKKGQRTGIPGKYTENTLYATKYFGSTILVRPEIRFDHSWDRPGYNNGTARNQFFFGVDMIYKF</sequence>
<proteinExistence type="predicted"/>
<accession>A0A4Q7YWS4</accession>
<keyword evidence="3" id="KW-1185">Reference proteome</keyword>
<feature type="signal peptide" evidence="1">
    <location>
        <begin position="1"/>
        <end position="28"/>
    </location>
</feature>
<keyword evidence="1" id="KW-0732">Signal</keyword>
<dbReference type="RefSeq" id="WP_242617965.1">
    <property type="nucleotide sequence ID" value="NZ_SHKW01000001.1"/>
</dbReference>